<dbReference type="Gene3D" id="1.25.40.180">
    <property type="match status" value="2"/>
</dbReference>
<organism evidence="9 10">
    <name type="scientific">Umbra pygmaea</name>
    <name type="common">Eastern mudminnow</name>
    <dbReference type="NCBI Taxonomy" id="75934"/>
    <lineage>
        <taxon>Eukaryota</taxon>
        <taxon>Metazoa</taxon>
        <taxon>Chordata</taxon>
        <taxon>Craniata</taxon>
        <taxon>Vertebrata</taxon>
        <taxon>Euteleostomi</taxon>
        <taxon>Actinopterygii</taxon>
        <taxon>Neopterygii</taxon>
        <taxon>Teleostei</taxon>
        <taxon>Protacanthopterygii</taxon>
        <taxon>Esociformes</taxon>
        <taxon>Umbridae</taxon>
        <taxon>Umbra</taxon>
    </lineage>
</organism>
<dbReference type="Pfam" id="PF02847">
    <property type="entry name" value="MA3"/>
    <property type="match status" value="2"/>
</dbReference>
<dbReference type="PANTHER" id="PTHR12626:SF4">
    <property type="entry name" value="PROGRAMMED CELL DEATH PROTEIN 4"/>
    <property type="match status" value="1"/>
</dbReference>
<comment type="caution">
    <text evidence="9">The sequence shown here is derived from an EMBL/GenBank/DDBJ whole genome shotgun (WGS) entry which is preliminary data.</text>
</comment>
<evidence type="ECO:0000313" key="10">
    <source>
        <dbReference type="Proteomes" id="UP001557470"/>
    </source>
</evidence>
<feature type="region of interest" description="Disordered" evidence="7">
    <location>
        <begin position="87"/>
        <end position="150"/>
    </location>
</feature>
<dbReference type="Proteomes" id="UP001557470">
    <property type="component" value="Unassembled WGS sequence"/>
</dbReference>
<evidence type="ECO:0000256" key="6">
    <source>
        <dbReference type="ARBA" id="ARBA00023242"/>
    </source>
</evidence>
<sequence length="497" mass="55465">MLLEFKPLKIARAITLSQDQSLGIVTDRHNNLNSAMATEVETWTTVQKHDGVFSFDNDVEVDEDEAALEAEVNGSWTPQEKALHEARLKAKAKRRMRKSSSRSESLSESLSGELAGGDPNSPKGKVPVPNDRKSRTGKGRGLPKKGGAGGKGVWGAAGMVYEDEELDVKDPNYDAIEQGDTVYATVVPELDEKELEKAVNPIVQEYFEHGDTKEVQMLLKDLNLGHHKYEFSSLAVSLSLEGKASHRELTSRLLSDLVGKELSESDMSRAFDKILKELPDLILDTPEAPQMLGQFIARAIADHALPMSFLDRYKGKVDCDHARAALDRAAVLLSMKREMVRLDNVWGVGGGLRPVKHLVKEMNLLLKEYLVSGELTEAERCLRELEVPHFHHELVYEAVVMVLESKGDTAIKMMCKLLQAFWKTGLITVDQMNRGFQRVYDELPEITLDVPHAHSIMESFVDLCYQESVITKQLRDTCPSRGRKRFVSEGDGGLIKN</sequence>
<evidence type="ECO:0000256" key="5">
    <source>
        <dbReference type="ARBA" id="ARBA00022737"/>
    </source>
</evidence>
<dbReference type="InterPro" id="IPR016024">
    <property type="entry name" value="ARM-type_fold"/>
</dbReference>
<evidence type="ECO:0000256" key="4">
    <source>
        <dbReference type="ARBA" id="ARBA00022490"/>
    </source>
</evidence>
<evidence type="ECO:0000256" key="7">
    <source>
        <dbReference type="SAM" id="MobiDB-lite"/>
    </source>
</evidence>
<dbReference type="EMBL" id="JAGEUA010000001">
    <property type="protein sequence ID" value="KAL1023516.1"/>
    <property type="molecule type" value="Genomic_DNA"/>
</dbReference>
<comment type="similarity">
    <text evidence="2">Belongs to the PDCD4 family.</text>
</comment>
<keyword evidence="4" id="KW-0963">Cytoplasm</keyword>
<dbReference type="FunFam" id="1.25.40.180:FF:000008">
    <property type="entry name" value="Programmed cell death protein 4"/>
    <property type="match status" value="1"/>
</dbReference>
<accession>A0ABD0XQ78</accession>
<keyword evidence="6" id="KW-0539">Nucleus</keyword>
<feature type="compositionally biased region" description="Basic residues" evidence="7">
    <location>
        <begin position="89"/>
        <end position="100"/>
    </location>
</feature>
<feature type="domain" description="MI" evidence="8">
    <location>
        <begin position="194"/>
        <end position="315"/>
    </location>
</feature>
<dbReference type="FunFam" id="1.25.40.180:FF:000009">
    <property type="entry name" value="programmed cell death protein 4"/>
    <property type="match status" value="1"/>
</dbReference>
<evidence type="ECO:0000256" key="3">
    <source>
        <dbReference type="ARBA" id="ARBA00014414"/>
    </source>
</evidence>
<evidence type="ECO:0000256" key="2">
    <source>
        <dbReference type="ARBA" id="ARBA00005497"/>
    </source>
</evidence>
<reference evidence="9 10" key="1">
    <citation type="submission" date="2024-06" db="EMBL/GenBank/DDBJ databases">
        <authorList>
            <person name="Pan Q."/>
            <person name="Wen M."/>
            <person name="Jouanno E."/>
            <person name="Zahm M."/>
            <person name="Klopp C."/>
            <person name="Cabau C."/>
            <person name="Louis A."/>
            <person name="Berthelot C."/>
            <person name="Parey E."/>
            <person name="Roest Crollius H."/>
            <person name="Montfort J."/>
            <person name="Robinson-Rechavi M."/>
            <person name="Bouchez O."/>
            <person name="Lampietro C."/>
            <person name="Lopez Roques C."/>
            <person name="Donnadieu C."/>
            <person name="Postlethwait J."/>
            <person name="Bobe J."/>
            <person name="Verreycken H."/>
            <person name="Guiguen Y."/>
        </authorList>
    </citation>
    <scope>NUCLEOTIDE SEQUENCE [LARGE SCALE GENOMIC DNA]</scope>
    <source>
        <strain evidence="9">Up_M1</strain>
        <tissue evidence="9">Testis</tissue>
    </source>
</reference>
<proteinExistence type="inferred from homology"/>
<evidence type="ECO:0000259" key="8">
    <source>
        <dbReference type="PROSITE" id="PS51366"/>
    </source>
</evidence>
<dbReference type="GO" id="GO:0005737">
    <property type="term" value="C:cytoplasm"/>
    <property type="evidence" value="ECO:0007669"/>
    <property type="project" value="UniProtKB-SubCell"/>
</dbReference>
<gene>
    <name evidence="9" type="ORF">UPYG_G00041830</name>
</gene>
<evidence type="ECO:0000256" key="1">
    <source>
        <dbReference type="ARBA" id="ARBA00004496"/>
    </source>
</evidence>
<keyword evidence="5" id="KW-0677">Repeat</keyword>
<dbReference type="PROSITE" id="PS51366">
    <property type="entry name" value="MI"/>
    <property type="match status" value="2"/>
</dbReference>
<keyword evidence="10" id="KW-1185">Reference proteome</keyword>
<comment type="subcellular location">
    <subcellularLocation>
        <location evidence="1">Cytoplasm</location>
    </subcellularLocation>
</comment>
<dbReference type="InterPro" id="IPR039778">
    <property type="entry name" value="PDCD4"/>
</dbReference>
<dbReference type="SMART" id="SM00544">
    <property type="entry name" value="MA3"/>
    <property type="match status" value="2"/>
</dbReference>
<protein>
    <recommendedName>
        <fullName evidence="3">Programmed cell death protein 4</fullName>
    </recommendedName>
</protein>
<feature type="compositionally biased region" description="Low complexity" evidence="7">
    <location>
        <begin position="102"/>
        <end position="113"/>
    </location>
</feature>
<dbReference type="SUPFAM" id="SSF48371">
    <property type="entry name" value="ARM repeat"/>
    <property type="match status" value="2"/>
</dbReference>
<name>A0ABD0XQ78_UMBPY</name>
<feature type="domain" description="MI" evidence="8">
    <location>
        <begin position="357"/>
        <end position="480"/>
    </location>
</feature>
<dbReference type="InterPro" id="IPR003891">
    <property type="entry name" value="Initiation_fac_eIF4g_MI"/>
</dbReference>
<dbReference type="AlphaFoldDB" id="A0ABD0XQ78"/>
<evidence type="ECO:0000313" key="9">
    <source>
        <dbReference type="EMBL" id="KAL1023516.1"/>
    </source>
</evidence>
<dbReference type="PANTHER" id="PTHR12626">
    <property type="entry name" value="PROGRAMMED CELL DEATH 4"/>
    <property type="match status" value="1"/>
</dbReference>